<accession>A0A2N1MS48</accession>
<name>A0A2N1MS48_9GLOM</name>
<proteinExistence type="predicted"/>
<sequence>MADELSSFSPCIVCKTRIDSNDACDACHRVKELFIPSGNKVIDDFINYTLDNSIKYGRMMFVPYDNFKNIELIGEGGFSRIYKATWIDSKISWGDVLDYSQQDESDIVALKKLKNSKNITSKELNEVNISC</sequence>
<dbReference type="VEuPathDB" id="FungiDB:RhiirA1_465278"/>
<reference evidence="2 3" key="1">
    <citation type="submission" date="2016-04" db="EMBL/GenBank/DDBJ databases">
        <title>Genome analyses suggest a sexual origin of heterokaryosis in a supposedly ancient asexual fungus.</title>
        <authorList>
            <person name="Ropars J."/>
            <person name="Sedzielewska K."/>
            <person name="Noel J."/>
            <person name="Charron P."/>
            <person name="Farinelli L."/>
            <person name="Marton T."/>
            <person name="Kruger M."/>
            <person name="Pelin A."/>
            <person name="Brachmann A."/>
            <person name="Corradi N."/>
        </authorList>
    </citation>
    <scope>NUCLEOTIDE SEQUENCE [LARGE SCALE GENOMIC DNA]</scope>
    <source>
        <strain evidence="2 3">C2</strain>
    </source>
</reference>
<comment type="caution">
    <text evidence="2">The sequence shown here is derived from an EMBL/GenBank/DDBJ whole genome shotgun (WGS) entry which is preliminary data.</text>
</comment>
<evidence type="ECO:0000313" key="3">
    <source>
        <dbReference type="Proteomes" id="UP000233469"/>
    </source>
</evidence>
<dbReference type="SUPFAM" id="SSF56112">
    <property type="entry name" value="Protein kinase-like (PK-like)"/>
    <property type="match status" value="1"/>
</dbReference>
<evidence type="ECO:0000259" key="1">
    <source>
        <dbReference type="PROSITE" id="PS50011"/>
    </source>
</evidence>
<dbReference type="EMBL" id="LLXL01001433">
    <property type="protein sequence ID" value="PKK64469.1"/>
    <property type="molecule type" value="Genomic_DNA"/>
</dbReference>
<dbReference type="PROSITE" id="PS50011">
    <property type="entry name" value="PROTEIN_KINASE_DOM"/>
    <property type="match status" value="1"/>
</dbReference>
<dbReference type="GO" id="GO:0005524">
    <property type="term" value="F:ATP binding"/>
    <property type="evidence" value="ECO:0007669"/>
    <property type="project" value="InterPro"/>
</dbReference>
<gene>
    <name evidence="2" type="ORF">RhiirC2_101696</name>
</gene>
<dbReference type="InterPro" id="IPR011009">
    <property type="entry name" value="Kinase-like_dom_sf"/>
</dbReference>
<dbReference type="Gene3D" id="3.30.200.20">
    <property type="entry name" value="Phosphorylase Kinase, domain 1"/>
    <property type="match status" value="1"/>
</dbReference>
<dbReference type="VEuPathDB" id="FungiDB:RhiirFUN_003023"/>
<dbReference type="AlphaFoldDB" id="A0A2N1MS48"/>
<protein>
    <recommendedName>
        <fullName evidence="1">Protein kinase domain-containing protein</fullName>
    </recommendedName>
</protein>
<reference evidence="2 3" key="2">
    <citation type="submission" date="2017-10" db="EMBL/GenBank/DDBJ databases">
        <title>Extensive intraspecific genome diversity in a model arbuscular mycorrhizal fungus.</title>
        <authorList>
            <person name="Chen E.C.H."/>
            <person name="Morin E."/>
            <person name="Baudet D."/>
            <person name="Noel J."/>
            <person name="Ndikumana S."/>
            <person name="Charron P."/>
            <person name="St-Onge C."/>
            <person name="Giorgi J."/>
            <person name="Grigoriev I.V."/>
            <person name="Roux C."/>
            <person name="Martin F.M."/>
            <person name="Corradi N."/>
        </authorList>
    </citation>
    <scope>NUCLEOTIDE SEQUENCE [LARGE SCALE GENOMIC DNA]</scope>
    <source>
        <strain evidence="2 3">C2</strain>
    </source>
</reference>
<organism evidence="2 3">
    <name type="scientific">Rhizophagus irregularis</name>
    <dbReference type="NCBI Taxonomy" id="588596"/>
    <lineage>
        <taxon>Eukaryota</taxon>
        <taxon>Fungi</taxon>
        <taxon>Fungi incertae sedis</taxon>
        <taxon>Mucoromycota</taxon>
        <taxon>Glomeromycotina</taxon>
        <taxon>Glomeromycetes</taxon>
        <taxon>Glomerales</taxon>
        <taxon>Glomeraceae</taxon>
        <taxon>Rhizophagus</taxon>
    </lineage>
</organism>
<dbReference type="GO" id="GO:0004672">
    <property type="term" value="F:protein kinase activity"/>
    <property type="evidence" value="ECO:0007669"/>
    <property type="project" value="InterPro"/>
</dbReference>
<evidence type="ECO:0000313" key="2">
    <source>
        <dbReference type="EMBL" id="PKK64469.1"/>
    </source>
</evidence>
<feature type="domain" description="Protein kinase" evidence="1">
    <location>
        <begin position="67"/>
        <end position="131"/>
    </location>
</feature>
<dbReference type="InterPro" id="IPR000719">
    <property type="entry name" value="Prot_kinase_dom"/>
</dbReference>
<dbReference type="Proteomes" id="UP000233469">
    <property type="component" value="Unassembled WGS sequence"/>
</dbReference>